<sequence length="384" mass="41072">MGKFIKKSGYVDNQKMWKDIVADLVANGFTLVSANGTAGSSMPTVALNSFVIEATEDVDVLAGVSGSQRWRIAGQLAPLSTRLNVATPDQISDTGTVAKIGQTVIGQAAYPIYSGSIGKRRTSALPAQITQDADKNSAHATYFWHRGIVNDQGTLTATPAYAGTMCFQDTDADSMIFTDPASTPMTYHLSISDHGLALHISVEGADDFGCRQAWLVIQRAINRDGSVVTDGKAPLFCMYSVNGGGSENSNDLIAGGIQRFTVRETDVNAPTAAVSAVQHSADAFAVINPLQQVAFSEDNKFDFRLPQGFNSHRYSYPYEIDMVGYASADVISNGVQIAVQVYNEMDNTDPQNPTPKKRTYQALSANSPKNTGMRIFLLASGGGV</sequence>
<protein>
    <submittedName>
        <fullName evidence="1">Uncharacterized protein</fullName>
    </submittedName>
</protein>
<proteinExistence type="predicted"/>
<dbReference type="EMBL" id="MH460461">
    <property type="protein sequence ID" value="AXG66870.1"/>
    <property type="molecule type" value="Genomic_DNA"/>
</dbReference>
<name>A0A384ZX82_9CAUD</name>
<organism evidence="1 2">
    <name type="scientific">Dickeya phage vB_DsoM_JA29</name>
    <dbReference type="NCBI Taxonomy" id="2283031"/>
    <lineage>
        <taxon>Viruses</taxon>
        <taxon>Duplodnaviria</taxon>
        <taxon>Heunggongvirae</taxon>
        <taxon>Uroviricota</taxon>
        <taxon>Caudoviricetes</taxon>
        <taxon>Salmondvirus</taxon>
        <taxon>Salmondvirus JA29</taxon>
    </lineage>
</organism>
<gene>
    <name evidence="1" type="ORF">JA29_144</name>
</gene>
<evidence type="ECO:0000313" key="2">
    <source>
        <dbReference type="Proteomes" id="UP000263326"/>
    </source>
</evidence>
<reference evidence="1 2" key="1">
    <citation type="journal article" date="2018" name="Front. Microbiol.">
        <title>Jumbo Bacteriophages Are Represented Within an Increasing Diversity of Environmental Viruses Infecting the Emerging Phytopathogen, Dickeya solani.</title>
        <authorList>
            <person name="Day A.W."/>
            <person name="Ahn J."/>
            <person name="Salmond G.P.C."/>
        </authorList>
    </citation>
    <scope>NUCLEOTIDE SEQUENCE [LARGE SCALE GENOMIC DNA]</scope>
</reference>
<evidence type="ECO:0000313" key="1">
    <source>
        <dbReference type="EMBL" id="AXG66870.1"/>
    </source>
</evidence>
<keyword evidence="2" id="KW-1185">Reference proteome</keyword>
<accession>A0A384ZX82</accession>
<dbReference type="Proteomes" id="UP000263326">
    <property type="component" value="Segment"/>
</dbReference>